<feature type="compositionally biased region" description="Low complexity" evidence="17">
    <location>
        <begin position="551"/>
        <end position="755"/>
    </location>
</feature>
<keyword evidence="3" id="KW-1003">Cell membrane</keyword>
<evidence type="ECO:0000256" key="16">
    <source>
        <dbReference type="ARBA" id="ARBA00093560"/>
    </source>
</evidence>
<dbReference type="Pfam" id="PF00002">
    <property type="entry name" value="7tm_2"/>
    <property type="match status" value="1"/>
</dbReference>
<dbReference type="Proteomes" id="UP000515159">
    <property type="component" value="Chromosome 6"/>
</dbReference>
<keyword evidence="7 18" id="KW-1133">Transmembrane helix</keyword>
<evidence type="ECO:0000259" key="19">
    <source>
        <dbReference type="PROSITE" id="PS50221"/>
    </source>
</evidence>
<feature type="region of interest" description="Disordered" evidence="17">
    <location>
        <begin position="1410"/>
        <end position="1432"/>
    </location>
</feature>
<dbReference type="Gene3D" id="2.60.120.200">
    <property type="match status" value="1"/>
</dbReference>
<feature type="compositionally biased region" description="Polar residues" evidence="17">
    <location>
        <begin position="756"/>
        <end position="789"/>
    </location>
</feature>
<evidence type="ECO:0000256" key="5">
    <source>
        <dbReference type="ARBA" id="ARBA00022692"/>
    </source>
</evidence>
<feature type="transmembrane region" description="Helical" evidence="18">
    <location>
        <begin position="1348"/>
        <end position="1370"/>
    </location>
</feature>
<accession>A0A6P8R7K5</accession>
<dbReference type="FunFam" id="2.60.220.50:FF:000003">
    <property type="entry name" value="adhesion G-protein coupled receptor G2 isoform X2"/>
    <property type="match status" value="1"/>
</dbReference>
<keyword evidence="6" id="KW-0732">Signal</keyword>
<evidence type="ECO:0000313" key="21">
    <source>
        <dbReference type="Proteomes" id="UP000515159"/>
    </source>
</evidence>
<feature type="region of interest" description="Disordered" evidence="17">
    <location>
        <begin position="1480"/>
        <end position="1510"/>
    </location>
</feature>
<dbReference type="PROSITE" id="PS50221">
    <property type="entry name" value="GAIN_B"/>
    <property type="match status" value="1"/>
</dbReference>
<dbReference type="PROSITE" id="PS50261">
    <property type="entry name" value="G_PROTEIN_RECEP_F2_4"/>
    <property type="match status" value="1"/>
</dbReference>
<evidence type="ECO:0000256" key="13">
    <source>
        <dbReference type="ARBA" id="ARBA00023224"/>
    </source>
</evidence>
<dbReference type="PROSITE" id="PS00650">
    <property type="entry name" value="G_PROTEIN_RECEP_F2_2"/>
    <property type="match status" value="1"/>
</dbReference>
<keyword evidence="11 22" id="KW-0675">Receptor</keyword>
<comment type="similarity">
    <text evidence="2">Belongs to the G-protein coupled receptor 2 family. Adhesion G-protein coupled receptor (ADGR) subfamily.</text>
</comment>
<evidence type="ECO:0000256" key="14">
    <source>
        <dbReference type="ARBA" id="ARBA00069918"/>
    </source>
</evidence>
<evidence type="ECO:0000256" key="17">
    <source>
        <dbReference type="SAM" id="MobiDB-lite"/>
    </source>
</evidence>
<keyword evidence="13" id="KW-0807">Transducer</keyword>
<keyword evidence="9 18" id="KW-0472">Membrane</keyword>
<dbReference type="GO" id="GO:0007189">
    <property type="term" value="P:adenylate cyclase-activating G protein-coupled receptor signaling pathway"/>
    <property type="evidence" value="ECO:0007669"/>
    <property type="project" value="TreeGrafter"/>
</dbReference>
<protein>
    <recommendedName>
        <fullName evidence="14">Adhesion G-protein coupled receptor G2</fullName>
    </recommendedName>
    <alternativeName>
        <fullName evidence="15">G-protein coupled receptor 64</fullName>
    </alternativeName>
</protein>
<evidence type="ECO:0000313" key="22">
    <source>
        <dbReference type="RefSeq" id="XP_033805806.1"/>
    </source>
</evidence>
<dbReference type="InterPro" id="IPR001759">
    <property type="entry name" value="PTX_dom"/>
</dbReference>
<proteinExistence type="inferred from homology"/>
<name>A0A6P8R7K5_GEOSA</name>
<dbReference type="GeneID" id="117362854"/>
<feature type="domain" description="G-protein coupled receptors family 2 profile 2" evidence="20">
    <location>
        <begin position="1115"/>
        <end position="1371"/>
    </location>
</feature>
<feature type="region of interest" description="Disordered" evidence="17">
    <location>
        <begin position="496"/>
        <end position="840"/>
    </location>
</feature>
<evidence type="ECO:0000256" key="11">
    <source>
        <dbReference type="ARBA" id="ARBA00023170"/>
    </source>
</evidence>
<dbReference type="Pfam" id="PF26574">
    <property type="entry name" value="GAIN_ADGRG2"/>
    <property type="match status" value="1"/>
</dbReference>
<dbReference type="GO" id="GO:0007166">
    <property type="term" value="P:cell surface receptor signaling pathway"/>
    <property type="evidence" value="ECO:0007669"/>
    <property type="project" value="InterPro"/>
</dbReference>
<dbReference type="Gene3D" id="2.60.220.50">
    <property type="match status" value="1"/>
</dbReference>
<dbReference type="PANTHER" id="PTHR12011:SF264">
    <property type="entry name" value="ADHESION G-PROTEIN COUPLED RECEPTOR G2"/>
    <property type="match status" value="1"/>
</dbReference>
<dbReference type="Gene3D" id="1.20.1070.10">
    <property type="entry name" value="Rhodopsin 7-helix transmembrane proteins"/>
    <property type="match status" value="1"/>
</dbReference>
<dbReference type="PANTHER" id="PTHR12011">
    <property type="entry name" value="ADHESION G-PROTEIN COUPLED RECEPTOR"/>
    <property type="match status" value="1"/>
</dbReference>
<dbReference type="KEGG" id="gsh:117362854"/>
<dbReference type="InterPro" id="IPR017983">
    <property type="entry name" value="GPCR_2_secretin-like_CS"/>
</dbReference>
<dbReference type="Pfam" id="PF26152">
    <property type="entry name" value="ADGRG2_N"/>
    <property type="match status" value="1"/>
</dbReference>
<dbReference type="InterPro" id="IPR058857">
    <property type="entry name" value="GAIN_ADGRG2/6"/>
</dbReference>
<evidence type="ECO:0000256" key="4">
    <source>
        <dbReference type="ARBA" id="ARBA00022553"/>
    </source>
</evidence>
<evidence type="ECO:0000256" key="12">
    <source>
        <dbReference type="ARBA" id="ARBA00023180"/>
    </source>
</evidence>
<dbReference type="InterPro" id="IPR046338">
    <property type="entry name" value="GAIN_dom_sf"/>
</dbReference>
<dbReference type="OrthoDB" id="10037534at2759"/>
<feature type="compositionally biased region" description="Low complexity" evidence="17">
    <location>
        <begin position="497"/>
        <end position="534"/>
    </location>
</feature>
<keyword evidence="10" id="KW-1015">Disulfide bond</keyword>
<feature type="compositionally biased region" description="Polar residues" evidence="17">
    <location>
        <begin position="1492"/>
        <end position="1510"/>
    </location>
</feature>
<feature type="compositionally biased region" description="Polar residues" evidence="17">
    <location>
        <begin position="535"/>
        <end position="550"/>
    </location>
</feature>
<evidence type="ECO:0000256" key="8">
    <source>
        <dbReference type="ARBA" id="ARBA00023040"/>
    </source>
</evidence>
<sequence>MPSFGLQHCCVGKIKRLFMAFKSSGVLLLFFVLSVPLKAQGQFLGDYKAVFETPCKESMTTSSKLKVPRLEDFTVCVHLKLTSDGPWTAFTYKQRATDSSGEDSYDLGLAGDSGNLIIWIFGNQITVPGILSLHTWYQTCIIWESHKKNMVFYINGKAEINKRLKGKPSLAVDGLLSLGCSQYPSMSSFASAVGLTGELYLFRMWNGKKFDFDDCVDGDVIGWDMADWVFDNSTLKKDNSLQCATRNDPHPSTTAAPNTAVVNLLDISSVVDVLTNLGIHKKKNGSAHDGTDSIIKANSSDVIARFASLAVSSPVSISASTTSPHMNKTGNFSCPVPGSDGFSPTNNNLCNISTHCGDSALYYVSMKLEYLKGKNFSAAINALNQLLNKSGISMIPPQCLALINPSTAGHSTFMSQGVCIESDGSTINFTDLMRLKIGTDVCKIIADIENQFRLISRPNITSIDHCCCSTFTACPSKLEDLNKYFCYKRGKQMTCEPMGTTPSMTSPRMPSSNVSSSNYESIPTTSAPPSSGTSNNYESTPTTSISPSNGTSSNYASTPTTSTSPSPSNGTSSNSSSTPTTSAPPSNGTSSNYESTPTTSTSPSNGTSSNSSSTPTTSTPPSNGTSSNYESTPTTSTSPSNGTSSNSSSTPTTSAPPSNGTSSNYESTPTMSTSPSNSTSSNNSSTPTTSAPPSNGTSSNYESTPTTSTSPSNGTSSNSSSTPTTSAPPSNGTSSNYESTPTTSTSPSNGTSSNYESTPTTSAPPSNGTSSNYENTPTTSAPPSNDTSSNNASTPTTFAPPSSSTSSNNANTPTTLAPPSNGTSTEHPTASTTPVPGSSGGILNDINSLLNSSHLNGTVVDKMVAQMEQILSGNEPVDPELAGTFVDVVNNFMNISSDLLAPVANRLINIVDAVGLRMDFPSESVNLTASSLALAVTKVNATSFKQISFAIEQTSDLQVSLGSGENNRSSAAVTLPSSLLADLSPEDKNLASRIQFNFFAKTTLFKSGSEWNKSLISSVISSSVANLTLTHLKENVTVILKTNRHPNQEKNAVHCVFWNFSADGGRGDWSSEGCTVASSRIDQTVCKCNHLTSFGVLLDLSRNSNSIPPEHVLILTFITYIGCGLSAIFLSVTLVTYIAFEKIRRDYPSKILIQLCAALLMLNLVFLVDSWIALYNDIPGLCISVAVFLHYFLLASFTWMGLEAFHMYLALVKVFNTYVRRYILKFCIVGWGLPAIIVAIIVAINRQFYGRGSYGKFPGGSSDEFCWINNNIVFYITVVGYFCLIFLVNISMFIVVLIQLFRIKKKKQLGGQRKNSLQDLRSVAGLTFLLGTTWGFAFFAWGPVNLPFMYLFAIFNTLQGFFIFIFYCLGKENVRKQWRRHLCCGKFRLAENSDWSRTATNGLRKQALKQGMSNSSNTSIQSTCNGNSTGSTNSSTRLVNNDYFTHQNGNGPFFAERNNITFNLQNNGSRFQNLPDHQLCEEEEDVSRRRTQPSVRRTSNKGNIHFSDQI</sequence>
<feature type="compositionally biased region" description="Polar residues" evidence="17">
    <location>
        <begin position="1411"/>
        <end position="1421"/>
    </location>
</feature>
<dbReference type="FunFam" id="1.20.1070.10:FF:000043">
    <property type="entry name" value="adhesion G-protein coupled receptor G2 isoform X1"/>
    <property type="match status" value="1"/>
</dbReference>
<dbReference type="Pfam" id="PF00354">
    <property type="entry name" value="Pentaxin"/>
    <property type="match status" value="1"/>
</dbReference>
<feature type="transmembrane region" description="Helical" evidence="18">
    <location>
        <begin position="1222"/>
        <end position="1244"/>
    </location>
</feature>
<evidence type="ECO:0000256" key="9">
    <source>
        <dbReference type="ARBA" id="ARBA00023136"/>
    </source>
</evidence>
<comment type="subunit">
    <text evidence="16">Heterodimer of 2 chains generated by proteolytic processing; the large extracellular N-terminal fragment and the membrane-bound C-terminal fragment predominantly remain associated and non-covalently linked. Interacts with CFTR.</text>
</comment>
<reference evidence="22 23" key="1">
    <citation type="submission" date="2025-04" db="UniProtKB">
        <authorList>
            <consortium name="RefSeq"/>
        </authorList>
    </citation>
    <scope>IDENTIFICATION</scope>
</reference>
<keyword evidence="21" id="KW-1185">Reference proteome</keyword>
<dbReference type="PRINTS" id="PR00249">
    <property type="entry name" value="GPCRSECRETIN"/>
</dbReference>
<dbReference type="InterPro" id="IPR017981">
    <property type="entry name" value="GPCR_2-like_7TM"/>
</dbReference>
<evidence type="ECO:0000256" key="1">
    <source>
        <dbReference type="ARBA" id="ARBA00004424"/>
    </source>
</evidence>
<evidence type="ECO:0000256" key="15">
    <source>
        <dbReference type="ARBA" id="ARBA00083924"/>
    </source>
</evidence>
<keyword evidence="8" id="KW-0297">G-protein coupled receptor</keyword>
<keyword evidence="5 18" id="KW-0812">Transmembrane</keyword>
<dbReference type="Pfam" id="PF01825">
    <property type="entry name" value="GPS"/>
    <property type="match status" value="1"/>
</dbReference>
<dbReference type="CTD" id="10149"/>
<dbReference type="CDD" id="cd15444">
    <property type="entry name" value="7tmB2_GPR64"/>
    <property type="match status" value="1"/>
</dbReference>
<feature type="compositionally biased region" description="Polar residues" evidence="17">
    <location>
        <begin position="822"/>
        <end position="836"/>
    </location>
</feature>
<dbReference type="InterPro" id="IPR000203">
    <property type="entry name" value="GPS"/>
</dbReference>
<dbReference type="RefSeq" id="XP_033805807.1">
    <property type="nucleotide sequence ID" value="XM_033949916.1"/>
</dbReference>
<dbReference type="InterPro" id="IPR013320">
    <property type="entry name" value="ConA-like_dom_sf"/>
</dbReference>
<evidence type="ECO:0000256" key="7">
    <source>
        <dbReference type="ARBA" id="ARBA00022989"/>
    </source>
</evidence>
<dbReference type="InterPro" id="IPR057244">
    <property type="entry name" value="GAIN_B"/>
</dbReference>
<feature type="transmembrane region" description="Helical" evidence="18">
    <location>
        <begin position="1272"/>
        <end position="1301"/>
    </location>
</feature>
<evidence type="ECO:0000256" key="2">
    <source>
        <dbReference type="ARBA" id="ARBA00007343"/>
    </source>
</evidence>
<dbReference type="SUPFAM" id="SSF49899">
    <property type="entry name" value="Concanavalin A-like lectins/glucanases"/>
    <property type="match status" value="1"/>
</dbReference>
<gene>
    <name evidence="22 23" type="primary">ADGRG2</name>
</gene>
<evidence type="ECO:0000313" key="23">
    <source>
        <dbReference type="RefSeq" id="XP_033805807.1"/>
    </source>
</evidence>
<evidence type="ECO:0000256" key="10">
    <source>
        <dbReference type="ARBA" id="ARBA00023157"/>
    </source>
</evidence>
<feature type="compositionally biased region" description="Low complexity" evidence="17">
    <location>
        <begin position="790"/>
        <end position="821"/>
    </location>
</feature>
<dbReference type="SMART" id="SM00159">
    <property type="entry name" value="PTX"/>
    <property type="match status" value="1"/>
</dbReference>
<dbReference type="GO" id="GO:0016324">
    <property type="term" value="C:apical plasma membrane"/>
    <property type="evidence" value="ECO:0007669"/>
    <property type="project" value="UniProtKB-SubCell"/>
</dbReference>
<evidence type="ECO:0000256" key="3">
    <source>
        <dbReference type="ARBA" id="ARBA00022475"/>
    </source>
</evidence>
<dbReference type="InterPro" id="IPR000832">
    <property type="entry name" value="GPCR_2_secretin-like"/>
</dbReference>
<evidence type="ECO:0000259" key="20">
    <source>
        <dbReference type="PROSITE" id="PS50261"/>
    </source>
</evidence>
<feature type="transmembrane region" description="Helical" evidence="18">
    <location>
        <begin position="1112"/>
        <end position="1140"/>
    </location>
</feature>
<organism evidence="21 23">
    <name type="scientific">Geotrypetes seraphini</name>
    <name type="common">Gaboon caecilian</name>
    <name type="synonym">Caecilia seraphini</name>
    <dbReference type="NCBI Taxonomy" id="260995"/>
    <lineage>
        <taxon>Eukaryota</taxon>
        <taxon>Metazoa</taxon>
        <taxon>Chordata</taxon>
        <taxon>Craniata</taxon>
        <taxon>Vertebrata</taxon>
        <taxon>Euteleostomi</taxon>
        <taxon>Amphibia</taxon>
        <taxon>Gymnophiona</taxon>
        <taxon>Geotrypetes</taxon>
    </lineage>
</organism>
<dbReference type="InterPro" id="IPR058772">
    <property type="entry name" value="ADGRG2_N"/>
</dbReference>
<dbReference type="SUPFAM" id="SSF81321">
    <property type="entry name" value="Family A G protein-coupled receptor-like"/>
    <property type="match status" value="1"/>
</dbReference>
<feature type="domain" description="GAIN-B" evidence="19">
    <location>
        <begin position="946"/>
        <end position="1104"/>
    </location>
</feature>
<feature type="transmembrane region" description="Helical" evidence="18">
    <location>
        <begin position="1152"/>
        <end position="1172"/>
    </location>
</feature>
<feature type="transmembrane region" description="Helical" evidence="18">
    <location>
        <begin position="1178"/>
        <end position="1202"/>
    </location>
</feature>
<dbReference type="GO" id="GO:0004930">
    <property type="term" value="F:G protein-coupled receptor activity"/>
    <property type="evidence" value="ECO:0007669"/>
    <property type="project" value="UniProtKB-KW"/>
</dbReference>
<keyword evidence="4" id="KW-0597">Phosphoprotein</keyword>
<comment type="subcellular location">
    <subcellularLocation>
        <location evidence="1">Apical cell membrane</location>
        <topology evidence="1">Multi-pass membrane protein</topology>
    </subcellularLocation>
</comment>
<dbReference type="RefSeq" id="XP_033805806.1">
    <property type="nucleotide sequence ID" value="XM_033949915.1"/>
</dbReference>
<feature type="transmembrane region" description="Helical" evidence="18">
    <location>
        <begin position="1322"/>
        <end position="1342"/>
    </location>
</feature>
<evidence type="ECO:0000256" key="18">
    <source>
        <dbReference type="SAM" id="Phobius"/>
    </source>
</evidence>
<keyword evidence="12" id="KW-0325">Glycoprotein</keyword>
<feature type="compositionally biased region" description="Low complexity" evidence="17">
    <location>
        <begin position="1422"/>
        <end position="1432"/>
    </location>
</feature>
<dbReference type="SMART" id="SM00303">
    <property type="entry name" value="GPS"/>
    <property type="match status" value="1"/>
</dbReference>
<evidence type="ECO:0000256" key="6">
    <source>
        <dbReference type="ARBA" id="ARBA00022729"/>
    </source>
</evidence>